<reference evidence="3" key="1">
    <citation type="journal article" date="2023" name="Science">
        <title>Genome structures resolve the early diversification of teleost fishes.</title>
        <authorList>
            <person name="Parey E."/>
            <person name="Louis A."/>
            <person name="Montfort J."/>
            <person name="Bouchez O."/>
            <person name="Roques C."/>
            <person name="Iampietro C."/>
            <person name="Lluch J."/>
            <person name="Castinel A."/>
            <person name="Donnadieu C."/>
            <person name="Desvignes T."/>
            <person name="Floi Bucao C."/>
            <person name="Jouanno E."/>
            <person name="Wen M."/>
            <person name="Mejri S."/>
            <person name="Dirks R."/>
            <person name="Jansen H."/>
            <person name="Henkel C."/>
            <person name="Chen W.J."/>
            <person name="Zahm M."/>
            <person name="Cabau C."/>
            <person name="Klopp C."/>
            <person name="Thompson A.W."/>
            <person name="Robinson-Rechavi M."/>
            <person name="Braasch I."/>
            <person name="Lecointre G."/>
            <person name="Bobe J."/>
            <person name="Postlethwait J.H."/>
            <person name="Berthelot C."/>
            <person name="Roest Crollius H."/>
            <person name="Guiguen Y."/>
        </authorList>
    </citation>
    <scope>NUCLEOTIDE SEQUENCE</scope>
    <source>
        <strain evidence="3">NC1722</strain>
    </source>
</reference>
<dbReference type="InterPro" id="IPR051261">
    <property type="entry name" value="NLR"/>
</dbReference>
<dbReference type="Proteomes" id="UP001221898">
    <property type="component" value="Unassembled WGS sequence"/>
</dbReference>
<name>A0AAD7R3E9_9TELE</name>
<sequence length="102" mass="10981">RLSGCGVTQRGCASLASALRSNPSHLRVLDLSYNHPGDSGGLEDPSCKPETLLVDHGGEIRIKPGLRKYACQLTWIPTQHTESCLCLRGQEGDTRERGAAIP</sequence>
<evidence type="ECO:0000256" key="2">
    <source>
        <dbReference type="ARBA" id="ARBA00022737"/>
    </source>
</evidence>
<organism evidence="3 4">
    <name type="scientific">Aldrovandia affinis</name>
    <dbReference type="NCBI Taxonomy" id="143900"/>
    <lineage>
        <taxon>Eukaryota</taxon>
        <taxon>Metazoa</taxon>
        <taxon>Chordata</taxon>
        <taxon>Craniata</taxon>
        <taxon>Vertebrata</taxon>
        <taxon>Euteleostomi</taxon>
        <taxon>Actinopterygii</taxon>
        <taxon>Neopterygii</taxon>
        <taxon>Teleostei</taxon>
        <taxon>Notacanthiformes</taxon>
        <taxon>Halosauridae</taxon>
        <taxon>Aldrovandia</taxon>
    </lineage>
</organism>
<dbReference type="EMBL" id="JAINUG010000849">
    <property type="protein sequence ID" value="KAJ8361884.1"/>
    <property type="molecule type" value="Genomic_DNA"/>
</dbReference>
<dbReference type="InterPro" id="IPR032675">
    <property type="entry name" value="LRR_dom_sf"/>
</dbReference>
<dbReference type="Gene3D" id="3.80.10.10">
    <property type="entry name" value="Ribonuclease Inhibitor"/>
    <property type="match status" value="1"/>
</dbReference>
<evidence type="ECO:0000256" key="1">
    <source>
        <dbReference type="ARBA" id="ARBA00022614"/>
    </source>
</evidence>
<comment type="caution">
    <text evidence="3">The sequence shown here is derived from an EMBL/GenBank/DDBJ whole genome shotgun (WGS) entry which is preliminary data.</text>
</comment>
<gene>
    <name evidence="3" type="ORF">AAFF_G00414260</name>
</gene>
<evidence type="ECO:0000313" key="4">
    <source>
        <dbReference type="Proteomes" id="UP001221898"/>
    </source>
</evidence>
<accession>A0AAD7R3E9</accession>
<dbReference type="SUPFAM" id="SSF52047">
    <property type="entry name" value="RNI-like"/>
    <property type="match status" value="1"/>
</dbReference>
<dbReference type="AlphaFoldDB" id="A0AAD7R3E9"/>
<keyword evidence="1" id="KW-0433">Leucine-rich repeat</keyword>
<evidence type="ECO:0000313" key="3">
    <source>
        <dbReference type="EMBL" id="KAJ8361884.1"/>
    </source>
</evidence>
<feature type="non-terminal residue" evidence="3">
    <location>
        <position position="1"/>
    </location>
</feature>
<protein>
    <submittedName>
        <fullName evidence="3">Uncharacterized protein</fullName>
    </submittedName>
</protein>
<dbReference type="PANTHER" id="PTHR24106">
    <property type="entry name" value="NACHT, LRR AND CARD DOMAINS-CONTAINING"/>
    <property type="match status" value="1"/>
</dbReference>
<keyword evidence="2" id="KW-0677">Repeat</keyword>
<keyword evidence="4" id="KW-1185">Reference proteome</keyword>
<proteinExistence type="predicted"/>